<accession>A0A9P1D427</accession>
<dbReference type="Proteomes" id="UP001152797">
    <property type="component" value="Unassembled WGS sequence"/>
</dbReference>
<dbReference type="Pfam" id="PF00240">
    <property type="entry name" value="ubiquitin"/>
    <property type="match status" value="1"/>
</dbReference>
<dbReference type="CDD" id="cd17039">
    <property type="entry name" value="Ubl_ubiquitin_like"/>
    <property type="match status" value="1"/>
</dbReference>
<comment type="caution">
    <text evidence="2">The sequence shown here is derived from an EMBL/GenBank/DDBJ whole genome shotgun (WGS) entry which is preliminary data.</text>
</comment>
<evidence type="ECO:0000313" key="4">
    <source>
        <dbReference type="Proteomes" id="UP001152797"/>
    </source>
</evidence>
<dbReference type="InterPro" id="IPR029071">
    <property type="entry name" value="Ubiquitin-like_domsf"/>
</dbReference>
<dbReference type="InterPro" id="IPR000626">
    <property type="entry name" value="Ubiquitin-like_dom"/>
</dbReference>
<feature type="domain" description="Ubiquitin-like" evidence="1">
    <location>
        <begin position="9"/>
        <end position="94"/>
    </location>
</feature>
<dbReference type="EMBL" id="CAMXCT010003347">
    <property type="protein sequence ID" value="CAI4003997.1"/>
    <property type="molecule type" value="Genomic_DNA"/>
</dbReference>
<organism evidence="2">
    <name type="scientific">Cladocopium goreaui</name>
    <dbReference type="NCBI Taxonomy" id="2562237"/>
    <lineage>
        <taxon>Eukaryota</taxon>
        <taxon>Sar</taxon>
        <taxon>Alveolata</taxon>
        <taxon>Dinophyceae</taxon>
        <taxon>Suessiales</taxon>
        <taxon>Symbiodiniaceae</taxon>
        <taxon>Cladocopium</taxon>
    </lineage>
</organism>
<evidence type="ECO:0000313" key="3">
    <source>
        <dbReference type="EMBL" id="CAL4791309.1"/>
    </source>
</evidence>
<dbReference type="EMBL" id="CAMXCT020003347">
    <property type="protein sequence ID" value="CAL1157372.1"/>
    <property type="molecule type" value="Genomic_DNA"/>
</dbReference>
<gene>
    <name evidence="2" type="ORF">C1SCF055_LOCUS29815</name>
</gene>
<dbReference type="AlphaFoldDB" id="A0A9P1D427"/>
<evidence type="ECO:0000313" key="2">
    <source>
        <dbReference type="EMBL" id="CAI4003997.1"/>
    </source>
</evidence>
<dbReference type="EMBL" id="CAMXCT030003347">
    <property type="protein sequence ID" value="CAL4791309.1"/>
    <property type="molecule type" value="Genomic_DNA"/>
</dbReference>
<sequence length="133" mass="14694">MEFTYEGITSVIVEAQSHRRLPCEARDSVQNVKGSLAMQQEGCGRGFITQLYGVPFLRQEIYFQGVCLEDYDHLGDLGVEPEALLEVRCRPRSGGTFSNLAAAARRGRNLDVRFLVPGAGQRVLTVLGVFGRC</sequence>
<evidence type="ECO:0000259" key="1">
    <source>
        <dbReference type="PROSITE" id="PS50053"/>
    </source>
</evidence>
<dbReference type="SUPFAM" id="SSF54236">
    <property type="entry name" value="Ubiquitin-like"/>
    <property type="match status" value="1"/>
</dbReference>
<keyword evidence="4" id="KW-1185">Reference proteome</keyword>
<dbReference type="PROSITE" id="PS50053">
    <property type="entry name" value="UBIQUITIN_2"/>
    <property type="match status" value="1"/>
</dbReference>
<name>A0A9P1D427_9DINO</name>
<reference evidence="3 4" key="2">
    <citation type="submission" date="2024-05" db="EMBL/GenBank/DDBJ databases">
        <authorList>
            <person name="Chen Y."/>
            <person name="Shah S."/>
            <person name="Dougan E. K."/>
            <person name="Thang M."/>
            <person name="Chan C."/>
        </authorList>
    </citation>
    <scope>NUCLEOTIDE SEQUENCE [LARGE SCALE GENOMIC DNA]</scope>
</reference>
<protein>
    <recommendedName>
        <fullName evidence="1">Ubiquitin-like domain-containing protein</fullName>
    </recommendedName>
</protein>
<reference evidence="2" key="1">
    <citation type="submission" date="2022-10" db="EMBL/GenBank/DDBJ databases">
        <authorList>
            <person name="Chen Y."/>
            <person name="Dougan E. K."/>
            <person name="Chan C."/>
            <person name="Rhodes N."/>
            <person name="Thang M."/>
        </authorList>
    </citation>
    <scope>NUCLEOTIDE SEQUENCE</scope>
</reference>
<dbReference type="Gene3D" id="3.10.20.90">
    <property type="entry name" value="Phosphatidylinositol 3-kinase Catalytic Subunit, Chain A, domain 1"/>
    <property type="match status" value="1"/>
</dbReference>
<dbReference type="OrthoDB" id="443091at2759"/>
<proteinExistence type="predicted"/>